<proteinExistence type="predicted"/>
<dbReference type="EMBL" id="CAJNOH010002441">
    <property type="protein sequence ID" value="CAF1293514.1"/>
    <property type="molecule type" value="Genomic_DNA"/>
</dbReference>
<dbReference type="SUPFAM" id="SSF69322">
    <property type="entry name" value="Tricorn protease domain 2"/>
    <property type="match status" value="1"/>
</dbReference>
<sequence length="302" mass="35757">MLPINWTNVVAVNVNGYRNQNEDVYGVMTTKSSEFEKTNVVLDDSLRLKLAQHRPKTVVDIKSKDCTRLATSDQHLFHCKLDEIYAFEINSMERRHIPWDKDDWIIDICYSTLLELFFIWSNSGFYTFDSSTMEKRQTIENIRDTGTGWYRCTCFDKFLFLSYDYNIEQRKIEIEENEYELINEWKLAVENDNELIRCMKVNELRIVLGIGEYHRTDRFELHDYNMNILHTLNFNILDIALLPHAKWLIVVKSSNKLTIVNNDGEVEETTYYNCKDNVLNSITFGSNMLVIETCNQLYFHDI</sequence>
<evidence type="ECO:0000313" key="3">
    <source>
        <dbReference type="Proteomes" id="UP000663854"/>
    </source>
</evidence>
<gene>
    <name evidence="2" type="ORF">JXQ802_LOCUS45014</name>
    <name evidence="1" type="ORF">PYM288_LOCUS29525</name>
</gene>
<evidence type="ECO:0000313" key="4">
    <source>
        <dbReference type="Proteomes" id="UP000663870"/>
    </source>
</evidence>
<reference evidence="1" key="1">
    <citation type="submission" date="2021-02" db="EMBL/GenBank/DDBJ databases">
        <authorList>
            <person name="Nowell W R."/>
        </authorList>
    </citation>
    <scope>NUCLEOTIDE SEQUENCE</scope>
</reference>
<dbReference type="Proteomes" id="UP000663870">
    <property type="component" value="Unassembled WGS sequence"/>
</dbReference>
<name>A0A815D673_9BILA</name>
<dbReference type="AlphaFoldDB" id="A0A815D673"/>
<comment type="caution">
    <text evidence="1">The sequence shown here is derived from an EMBL/GenBank/DDBJ whole genome shotgun (WGS) entry which is preliminary data.</text>
</comment>
<organism evidence="1 3">
    <name type="scientific">Rotaria sordida</name>
    <dbReference type="NCBI Taxonomy" id="392033"/>
    <lineage>
        <taxon>Eukaryota</taxon>
        <taxon>Metazoa</taxon>
        <taxon>Spiralia</taxon>
        <taxon>Gnathifera</taxon>
        <taxon>Rotifera</taxon>
        <taxon>Eurotatoria</taxon>
        <taxon>Bdelloidea</taxon>
        <taxon>Philodinida</taxon>
        <taxon>Philodinidae</taxon>
        <taxon>Rotaria</taxon>
    </lineage>
</organism>
<protein>
    <submittedName>
        <fullName evidence="1">Uncharacterized protein</fullName>
    </submittedName>
</protein>
<dbReference type="Proteomes" id="UP000663854">
    <property type="component" value="Unassembled WGS sequence"/>
</dbReference>
<evidence type="ECO:0000313" key="1">
    <source>
        <dbReference type="EMBL" id="CAF1293514.1"/>
    </source>
</evidence>
<accession>A0A815D673</accession>
<evidence type="ECO:0000313" key="2">
    <source>
        <dbReference type="EMBL" id="CAF1568918.1"/>
    </source>
</evidence>
<keyword evidence="4" id="KW-1185">Reference proteome</keyword>
<dbReference type="EMBL" id="CAJNOL010003616">
    <property type="protein sequence ID" value="CAF1568918.1"/>
    <property type="molecule type" value="Genomic_DNA"/>
</dbReference>